<dbReference type="PANTHER" id="PTHR43775">
    <property type="entry name" value="FATTY ACID SYNTHASE"/>
    <property type="match status" value="1"/>
</dbReference>
<dbReference type="InterPro" id="IPR042104">
    <property type="entry name" value="PKS_dehydratase_sf"/>
</dbReference>
<dbReference type="InterPro" id="IPR054514">
    <property type="entry name" value="RhiE-like_linker"/>
</dbReference>
<feature type="domain" description="Ketosynthase family 3 (KS3)" evidence="14">
    <location>
        <begin position="1381"/>
        <end position="1804"/>
    </location>
</feature>
<evidence type="ECO:0000256" key="5">
    <source>
        <dbReference type="ARBA" id="ARBA00022490"/>
    </source>
</evidence>
<dbReference type="Pfam" id="PF02801">
    <property type="entry name" value="Ketoacyl-synt_C"/>
    <property type="match status" value="2"/>
</dbReference>
<dbReference type="InterPro" id="IPR020806">
    <property type="entry name" value="PKS_PP-bd"/>
</dbReference>
<dbReference type="InterPro" id="IPR009081">
    <property type="entry name" value="PP-bd_ACP"/>
</dbReference>
<evidence type="ECO:0008006" key="18">
    <source>
        <dbReference type="Google" id="ProtNLM"/>
    </source>
</evidence>
<evidence type="ECO:0000259" key="13">
    <source>
        <dbReference type="PROSITE" id="PS50075"/>
    </source>
</evidence>
<evidence type="ECO:0000256" key="8">
    <source>
        <dbReference type="ARBA" id="ARBA00022737"/>
    </source>
</evidence>
<dbReference type="GO" id="GO:0005886">
    <property type="term" value="C:plasma membrane"/>
    <property type="evidence" value="ECO:0007669"/>
    <property type="project" value="TreeGrafter"/>
</dbReference>
<feature type="domain" description="Ketosynthase family 3 (KS3)" evidence="14">
    <location>
        <begin position="482"/>
        <end position="919"/>
    </location>
</feature>
<feature type="region of interest" description="C-terminal hotdog fold" evidence="12">
    <location>
        <begin position="1234"/>
        <end position="1390"/>
    </location>
</feature>
<dbReference type="PROSITE" id="PS50075">
    <property type="entry name" value="CARRIER"/>
    <property type="match status" value="1"/>
</dbReference>
<gene>
    <name evidence="16" type="ORF">Xseb_23020</name>
</gene>
<dbReference type="PROSITE" id="PS00012">
    <property type="entry name" value="PHOSPHOPANTETHEINE"/>
    <property type="match status" value="1"/>
</dbReference>
<feature type="active site" description="Proton acceptor; for dehydratase activity" evidence="12">
    <location>
        <position position="68"/>
    </location>
</feature>
<dbReference type="Pfam" id="PF21089">
    <property type="entry name" value="PKS_DH_N"/>
    <property type="match status" value="2"/>
</dbReference>
<dbReference type="GO" id="GO:0006633">
    <property type="term" value="P:fatty acid biosynthetic process"/>
    <property type="evidence" value="ECO:0007669"/>
    <property type="project" value="TreeGrafter"/>
</dbReference>
<evidence type="ECO:0000256" key="2">
    <source>
        <dbReference type="ARBA" id="ARBA00004496"/>
    </source>
</evidence>
<evidence type="ECO:0000256" key="4">
    <source>
        <dbReference type="ARBA" id="ARBA00022450"/>
    </source>
</evidence>
<evidence type="ECO:0000256" key="1">
    <source>
        <dbReference type="ARBA" id="ARBA00001957"/>
    </source>
</evidence>
<dbReference type="FunFam" id="3.40.47.10:FF:000019">
    <property type="entry name" value="Polyketide synthase type I"/>
    <property type="match status" value="1"/>
</dbReference>
<evidence type="ECO:0000313" key="17">
    <source>
        <dbReference type="Proteomes" id="UP000825388"/>
    </source>
</evidence>
<keyword evidence="6" id="KW-0597">Phosphoprotein</keyword>
<dbReference type="InterPro" id="IPR049552">
    <property type="entry name" value="PKS_DH_N"/>
</dbReference>
<dbReference type="FunFam" id="1.10.1200.10:FF:000019">
    <property type="entry name" value="Phenolpthiocerol synthesis type-I polyketide synthase PPSA"/>
    <property type="match status" value="1"/>
</dbReference>
<dbReference type="RefSeq" id="WP_089112382.1">
    <property type="nucleotide sequence ID" value="NZ_LOKL01000043.1"/>
</dbReference>
<dbReference type="Gene3D" id="3.40.47.10">
    <property type="match status" value="2"/>
</dbReference>
<dbReference type="InterPro" id="IPR050091">
    <property type="entry name" value="PKS_NRPS_Biosynth_Enz"/>
</dbReference>
<comment type="subcellular location">
    <subcellularLocation>
        <location evidence="2">Cytoplasm</location>
    </subcellularLocation>
</comment>
<sequence>MTYPEFVLRETMEGRLTKSQAMRLLAYARTPGAGLASPHPLLQQNTSDLLGLRFTTRLTGEEPFLADHVVGGRKMLPGVVALEMAMAAVAHGGDPDGEGKRPVGLRDVAWLRPVVADGDTTLHVELGARDDGDVDFDIVASSPPGERVAHVQGRVRYRSAVADDESPVLDLDGLLAACARVVDADTCYGTFAAAGIDYGPTHRGLQEVHVGTDADGRPFALARIALHDDAAGSGYALRPGIMDSALQAAIALLADDVAEGDGQARARQPMIPFALDGLDVFHPVPTTGWAYLRPSARGDSLHVLDVDLCDASGRLCVRFDGLASRAYGRAAAPVDLTAPLPLPAEETTADGETGELHERTVAYLKDLLSRTLRLPPTRIDARAPLEHYGIDSILALQLVAALQEAFGSLPKTLMFEYQSIDALAGYFIERHRPALVARLPWAGAPAPLAPTATTARPVAGAAPRARRRRFADALPAAAPVAHAGIAIVGMSGRYPQAVDLEAYWDNLRAGRDSITPIPAQRWDLHGFFDPHKGTLGRSYSKWGGFIDEVDRFDALFFQVSPREAQFLDPQERLFLECAYATLEDAGYTRDTLRGDGEPGDAVGVFVGVMYEEYQLYGAQAQALGEPFALGGSASSIANRVSYYCNLHGPSLAVDTMCSSSLTAIHLACRSLRAGECQAAIAGGVNVSVHPNKYLAISQAQFASSRGRCESFGAHGDGYVPGEGVGAVLLKPLERAIAAGDHIHGVILGSGINHGGKTNGYTVPNPQAQARVVAQALREAGVDARQIGYVEAHGTGTSLGDPIEIAGLTQAFAQFTADRQYCAIGSVKSNIGHLESAAGIAGLTKVLLQMRHGALVPSLHAQELNPHIGFEDTPFRVQRTLEPWPRPRSERDGQVREMPRIAGLSSFGAGGANAHLIVREYIAPPLAAATAPDRPQVVPLSARSDERLTEQVRRLLAHLEREAPPLDDLAYTLQVGREAMDHRLAFVVGSLDELRTRLRDYLEQGPQGAHTHHGEVRRQEALALFGSDDELRHALDRWIERGKYGRLLALWVQGVPVDWRGLHAGRTPRRVPLPTYPFDRERFWAPDERKRKSIDDVQSVLHPLLHRNTSDLDEQRFTSRFTGEEFFLSDHRVHGRRLLPAVAYLEMARAAIEHGGGEHGTGMFELRHVSWGEPTVADTGDMALHVALYPQGEDEIEFEIYSEGASARVVHSQGNVPRRSSVEAPMVALDDWADVRHVDGDACYAMHQAGGLDYLPAMRAIESLRIREREDGRHEVLASLVLPEPVRGTADRYLLHPSLMDGALQAIAGLWMPEDGVAPNGSADAALLPFALDSLQIWAACGERAVALIRERDGDGARSRVVDVDLCDERGRVAIRLRGLTSRRLAGEVLRPRTGPAMLMTPRWRARAVAAAGNASVHRAARWIVLDAAFAHHLDALRAEDAASHWLVHAALLDDAARFDADYFRLSPYDARAMDPQALILLEESLKTLCHAGYLPDEIRGSRTGVYLGARSQHRADDESLGLAPNPILATGQNYLAANVSQFFDLRGPSLVVDTACSSALAAADLAVQALCSRRADSALVGGVNVLQTGAALALFRQRGLLQPEGRFHVFDRRAQGAILGEGAGMVLLKTLDRARADGDTIYAIVRATGINNDGRTAGPGAPNMHAQVDVMRDVLAASGLRAEDVTHVEANGAGSPVSDLLELKAIAAVYGGLERRCELGSMKPNIGHPLCAEGIASFIKVVLMLHRRQRVPFLSAEQPLAHFDTDAAGLSFCRDHGAWESPLPAAAVNSFADGGTNAHVVLAAFDAIDYVPTRAPLEAPVLNRIDLATPIPAAVRAPAKRAKGNFWKEEPATSH</sequence>
<evidence type="ECO:0000256" key="9">
    <source>
        <dbReference type="ARBA" id="ARBA00022857"/>
    </source>
</evidence>
<dbReference type="SUPFAM" id="SSF53901">
    <property type="entry name" value="Thiolase-like"/>
    <property type="match status" value="2"/>
</dbReference>
<organism evidence="16 17">
    <name type="scientific">Xanthomonas citri pv. sesbaniae</name>
    <dbReference type="NCBI Taxonomy" id="473425"/>
    <lineage>
        <taxon>Bacteria</taxon>
        <taxon>Pseudomonadati</taxon>
        <taxon>Pseudomonadota</taxon>
        <taxon>Gammaproteobacteria</taxon>
        <taxon>Lysobacterales</taxon>
        <taxon>Lysobacteraceae</taxon>
        <taxon>Xanthomonas</taxon>
    </lineage>
</organism>
<comment type="caution">
    <text evidence="16">The sequence shown here is derived from an EMBL/GenBank/DDBJ whole genome shotgun (WGS) entry which is preliminary data.</text>
</comment>
<keyword evidence="5" id="KW-0963">Cytoplasm</keyword>
<dbReference type="EMBL" id="LOKL01000043">
    <property type="protein sequence ID" value="MBZ3923408.1"/>
    <property type="molecule type" value="Genomic_DNA"/>
</dbReference>
<accession>A0AAW4RN59</accession>
<dbReference type="GO" id="GO:0031177">
    <property type="term" value="F:phosphopantetheine binding"/>
    <property type="evidence" value="ECO:0007669"/>
    <property type="project" value="InterPro"/>
</dbReference>
<dbReference type="GO" id="GO:0071770">
    <property type="term" value="P:DIM/DIP cell wall layer assembly"/>
    <property type="evidence" value="ECO:0007669"/>
    <property type="project" value="TreeGrafter"/>
</dbReference>
<evidence type="ECO:0000256" key="10">
    <source>
        <dbReference type="ARBA" id="ARBA00023268"/>
    </source>
</evidence>
<dbReference type="InterPro" id="IPR049900">
    <property type="entry name" value="PKS_mFAS_DH"/>
</dbReference>
<evidence type="ECO:0000256" key="11">
    <source>
        <dbReference type="ARBA" id="ARBA00054155"/>
    </source>
</evidence>
<protein>
    <recommendedName>
        <fullName evidence="18">Polyketide synthase</fullName>
    </recommendedName>
</protein>
<dbReference type="InterPro" id="IPR020841">
    <property type="entry name" value="PKS_Beta-ketoAc_synthase_dom"/>
</dbReference>
<feature type="region of interest" description="N-terminal hotdog fold" evidence="12">
    <location>
        <begin position="1101"/>
        <end position="1222"/>
    </location>
</feature>
<name>A0AAW4RN59_XANCI</name>
<dbReference type="GO" id="GO:0004312">
    <property type="term" value="F:fatty acid synthase activity"/>
    <property type="evidence" value="ECO:0007669"/>
    <property type="project" value="TreeGrafter"/>
</dbReference>
<dbReference type="InterPro" id="IPR014031">
    <property type="entry name" value="Ketoacyl_synth_C"/>
</dbReference>
<dbReference type="SMART" id="SM01294">
    <property type="entry name" value="PKS_PP_betabranch"/>
    <property type="match status" value="1"/>
</dbReference>
<dbReference type="Proteomes" id="UP000825388">
    <property type="component" value="Unassembled WGS sequence"/>
</dbReference>
<keyword evidence="7" id="KW-0808">Transferase</keyword>
<dbReference type="Gene3D" id="1.10.1240.100">
    <property type="match status" value="1"/>
</dbReference>
<feature type="active site" description="Proton acceptor; for dehydratase activity" evidence="12">
    <location>
        <position position="1130"/>
    </location>
</feature>
<keyword evidence="4" id="KW-0596">Phosphopantetheine</keyword>
<dbReference type="InterPro" id="IPR006162">
    <property type="entry name" value="Ppantetheine_attach_site"/>
</dbReference>
<feature type="domain" description="PKS/mFAS DH" evidence="15">
    <location>
        <begin position="1101"/>
        <end position="1390"/>
    </location>
</feature>
<dbReference type="PANTHER" id="PTHR43775:SF37">
    <property type="entry name" value="SI:DKEY-61P9.11"/>
    <property type="match status" value="1"/>
</dbReference>
<feature type="active site" description="Proton donor; for dehydratase activity" evidence="12">
    <location>
        <position position="243"/>
    </location>
</feature>
<dbReference type="InterPro" id="IPR016039">
    <property type="entry name" value="Thiolase-like"/>
</dbReference>
<dbReference type="Pfam" id="PF22336">
    <property type="entry name" value="RhiE-like_linker"/>
    <property type="match status" value="1"/>
</dbReference>
<reference evidence="16" key="1">
    <citation type="submission" date="2015-12" db="EMBL/GenBank/DDBJ databases">
        <authorList>
            <person name="Bansal K."/>
            <person name="Midha S."/>
            <person name="Patil P.B."/>
        </authorList>
    </citation>
    <scope>NUCLEOTIDE SEQUENCE</scope>
    <source>
        <strain evidence="16">LMG867</strain>
    </source>
</reference>
<dbReference type="InterPro" id="IPR014030">
    <property type="entry name" value="Ketoacyl_synth_N"/>
</dbReference>
<dbReference type="Pfam" id="PF00550">
    <property type="entry name" value="PP-binding"/>
    <property type="match status" value="1"/>
</dbReference>
<dbReference type="SUPFAM" id="SSF47336">
    <property type="entry name" value="ACP-like"/>
    <property type="match status" value="1"/>
</dbReference>
<feature type="region of interest" description="N-terminal hotdog fold" evidence="12">
    <location>
        <begin position="39"/>
        <end position="162"/>
    </location>
</feature>
<keyword evidence="10" id="KW-0511">Multifunctional enzyme</keyword>
<comment type="pathway">
    <text evidence="3">Antibiotic biosynthesis.</text>
</comment>
<dbReference type="PROSITE" id="PS52019">
    <property type="entry name" value="PKS_MFAS_DH"/>
    <property type="match status" value="2"/>
</dbReference>
<evidence type="ECO:0000256" key="6">
    <source>
        <dbReference type="ARBA" id="ARBA00022553"/>
    </source>
</evidence>
<feature type="region of interest" description="C-terminal hotdog fold" evidence="12">
    <location>
        <begin position="179"/>
        <end position="333"/>
    </location>
</feature>
<dbReference type="InterPro" id="IPR036736">
    <property type="entry name" value="ACP-like_sf"/>
</dbReference>
<feature type="active site" description="Proton donor; for dehydratase activity" evidence="12">
    <location>
        <position position="1300"/>
    </location>
</feature>
<feature type="domain" description="PKS/mFAS DH" evidence="15">
    <location>
        <begin position="39"/>
        <end position="333"/>
    </location>
</feature>
<feature type="domain" description="Carrier" evidence="13">
    <location>
        <begin position="358"/>
        <end position="431"/>
    </location>
</feature>
<dbReference type="Pfam" id="PF00109">
    <property type="entry name" value="ketoacyl-synt"/>
    <property type="match status" value="2"/>
</dbReference>
<dbReference type="InterPro" id="IPR049551">
    <property type="entry name" value="PKS_DH_C"/>
</dbReference>
<keyword evidence="9" id="KW-0521">NADP</keyword>
<comment type="function">
    <text evidence="11">Involved in production of the polyketide antibiotic thailandamide.</text>
</comment>
<dbReference type="InterPro" id="IPR020807">
    <property type="entry name" value="PKS_DH"/>
</dbReference>
<dbReference type="PROSITE" id="PS52004">
    <property type="entry name" value="KS3_2"/>
    <property type="match status" value="2"/>
</dbReference>
<evidence type="ECO:0000259" key="14">
    <source>
        <dbReference type="PROSITE" id="PS52004"/>
    </source>
</evidence>
<evidence type="ECO:0000256" key="12">
    <source>
        <dbReference type="PROSITE-ProRule" id="PRU01363"/>
    </source>
</evidence>
<comment type="cofactor">
    <cofactor evidence="1">
        <name>pantetheine 4'-phosphate</name>
        <dbReference type="ChEBI" id="CHEBI:47942"/>
    </cofactor>
</comment>
<dbReference type="GO" id="GO:0005737">
    <property type="term" value="C:cytoplasm"/>
    <property type="evidence" value="ECO:0007669"/>
    <property type="project" value="UniProtKB-SubCell"/>
</dbReference>
<dbReference type="SMART" id="SM00826">
    <property type="entry name" value="PKS_DH"/>
    <property type="match status" value="2"/>
</dbReference>
<dbReference type="SMART" id="SM00825">
    <property type="entry name" value="PKS_KS"/>
    <property type="match status" value="2"/>
</dbReference>
<dbReference type="Gene3D" id="1.10.1200.10">
    <property type="entry name" value="ACP-like"/>
    <property type="match status" value="1"/>
</dbReference>
<keyword evidence="8" id="KW-0677">Repeat</keyword>
<evidence type="ECO:0000256" key="3">
    <source>
        <dbReference type="ARBA" id="ARBA00004792"/>
    </source>
</evidence>
<evidence type="ECO:0000256" key="7">
    <source>
        <dbReference type="ARBA" id="ARBA00022679"/>
    </source>
</evidence>
<proteinExistence type="predicted"/>
<dbReference type="CDD" id="cd00833">
    <property type="entry name" value="PKS"/>
    <property type="match status" value="2"/>
</dbReference>
<evidence type="ECO:0000313" key="16">
    <source>
        <dbReference type="EMBL" id="MBZ3923408.1"/>
    </source>
</evidence>
<dbReference type="SMART" id="SM00823">
    <property type="entry name" value="PKS_PP"/>
    <property type="match status" value="1"/>
</dbReference>
<dbReference type="Pfam" id="PF14765">
    <property type="entry name" value="PS-DH"/>
    <property type="match status" value="2"/>
</dbReference>
<evidence type="ECO:0000259" key="15">
    <source>
        <dbReference type="PROSITE" id="PS52019"/>
    </source>
</evidence>
<dbReference type="Gene3D" id="3.10.129.110">
    <property type="entry name" value="Polyketide synthase dehydratase"/>
    <property type="match status" value="2"/>
</dbReference>